<dbReference type="EMBL" id="CADCUY010000416">
    <property type="protein sequence ID" value="CAA9420758.1"/>
    <property type="molecule type" value="Genomic_DNA"/>
</dbReference>
<feature type="compositionally biased region" description="Low complexity" evidence="1">
    <location>
        <begin position="25"/>
        <end position="39"/>
    </location>
</feature>
<reference evidence="2" key="1">
    <citation type="submission" date="2020-02" db="EMBL/GenBank/DDBJ databases">
        <authorList>
            <person name="Meier V. D."/>
        </authorList>
    </citation>
    <scope>NUCLEOTIDE SEQUENCE</scope>
    <source>
        <strain evidence="2">AVDCRST_MAG35</strain>
    </source>
</reference>
<sequence length="61" mass="6556">CAASRCRSSSDAPSTSVPRRRWQDPRASSTTSSAWSAPRAVRHAGRGRLARTCLLNVRCAG</sequence>
<organism evidence="2">
    <name type="scientific">uncultured Quadrisphaera sp</name>
    <dbReference type="NCBI Taxonomy" id="904978"/>
    <lineage>
        <taxon>Bacteria</taxon>
        <taxon>Bacillati</taxon>
        <taxon>Actinomycetota</taxon>
        <taxon>Actinomycetes</taxon>
        <taxon>Kineosporiales</taxon>
        <taxon>Kineosporiaceae</taxon>
        <taxon>Quadrisphaera</taxon>
        <taxon>environmental samples</taxon>
    </lineage>
</organism>
<name>A0A6J4PVI6_9ACTN</name>
<proteinExistence type="predicted"/>
<dbReference type="AlphaFoldDB" id="A0A6J4PVI6"/>
<feature type="non-terminal residue" evidence="2">
    <location>
        <position position="1"/>
    </location>
</feature>
<feature type="compositionally biased region" description="Low complexity" evidence="1">
    <location>
        <begin position="1"/>
        <end position="10"/>
    </location>
</feature>
<feature type="non-terminal residue" evidence="2">
    <location>
        <position position="61"/>
    </location>
</feature>
<protein>
    <submittedName>
        <fullName evidence="2">Uncharacterized protein</fullName>
    </submittedName>
</protein>
<accession>A0A6J4PVI6</accession>
<feature type="region of interest" description="Disordered" evidence="1">
    <location>
        <begin position="1"/>
        <end position="41"/>
    </location>
</feature>
<evidence type="ECO:0000313" key="2">
    <source>
        <dbReference type="EMBL" id="CAA9420758.1"/>
    </source>
</evidence>
<gene>
    <name evidence="2" type="ORF">AVDCRST_MAG35-1973</name>
</gene>
<evidence type="ECO:0000256" key="1">
    <source>
        <dbReference type="SAM" id="MobiDB-lite"/>
    </source>
</evidence>